<keyword evidence="2" id="KW-1185">Reference proteome</keyword>
<gene>
    <name evidence="1" type="ORF">CSUI_006258</name>
</gene>
<dbReference type="EMBL" id="MIGC01003129">
    <property type="protein sequence ID" value="PHJ19915.1"/>
    <property type="molecule type" value="Genomic_DNA"/>
</dbReference>
<sequence length="130" mass="14964">MEGQDNTQLQRGRRGILSREEGGLTNCMTLGRRGRLQRGVEENVGMIGRRRRRDDHRLRPFQDFLLGLDSHEIFIYSHDPGLELHIHVGIALQFLQSEFLDFFVISSKNGRKHFHQSDLEVLGPAPTTTK</sequence>
<proteinExistence type="predicted"/>
<evidence type="ECO:0000313" key="1">
    <source>
        <dbReference type="EMBL" id="PHJ19915.1"/>
    </source>
</evidence>
<dbReference type="Proteomes" id="UP000221165">
    <property type="component" value="Unassembled WGS sequence"/>
</dbReference>
<organism evidence="1 2">
    <name type="scientific">Cystoisospora suis</name>
    <dbReference type="NCBI Taxonomy" id="483139"/>
    <lineage>
        <taxon>Eukaryota</taxon>
        <taxon>Sar</taxon>
        <taxon>Alveolata</taxon>
        <taxon>Apicomplexa</taxon>
        <taxon>Conoidasida</taxon>
        <taxon>Coccidia</taxon>
        <taxon>Eucoccidiorida</taxon>
        <taxon>Eimeriorina</taxon>
        <taxon>Sarcocystidae</taxon>
        <taxon>Cystoisospora</taxon>
    </lineage>
</organism>
<reference evidence="1 2" key="1">
    <citation type="journal article" date="2017" name="Int. J. Parasitol.">
        <title>The genome of the protozoan parasite Cystoisospora suis and a reverse vaccinology approach to identify vaccine candidates.</title>
        <authorList>
            <person name="Palmieri N."/>
            <person name="Shrestha A."/>
            <person name="Ruttkowski B."/>
            <person name="Beck T."/>
            <person name="Vogl C."/>
            <person name="Tomley F."/>
            <person name="Blake D.P."/>
            <person name="Joachim A."/>
        </authorList>
    </citation>
    <scope>NUCLEOTIDE SEQUENCE [LARGE SCALE GENOMIC DNA]</scope>
    <source>
        <strain evidence="1 2">Wien I</strain>
    </source>
</reference>
<evidence type="ECO:0000313" key="2">
    <source>
        <dbReference type="Proteomes" id="UP000221165"/>
    </source>
</evidence>
<dbReference type="GeneID" id="94429633"/>
<accession>A0A2C6KUL0</accession>
<name>A0A2C6KUL0_9APIC</name>
<dbReference type="AlphaFoldDB" id="A0A2C6KUL0"/>
<dbReference type="VEuPathDB" id="ToxoDB:CSUI_006258"/>
<protein>
    <submittedName>
        <fullName evidence="1">Uncharacterized protein</fullName>
    </submittedName>
</protein>
<comment type="caution">
    <text evidence="1">The sequence shown here is derived from an EMBL/GenBank/DDBJ whole genome shotgun (WGS) entry which is preliminary data.</text>
</comment>
<dbReference type="RefSeq" id="XP_067921607.1">
    <property type="nucleotide sequence ID" value="XM_068066422.1"/>
</dbReference>